<feature type="signal peptide" evidence="1">
    <location>
        <begin position="1"/>
        <end position="18"/>
    </location>
</feature>
<evidence type="ECO:0000256" key="1">
    <source>
        <dbReference type="SAM" id="SignalP"/>
    </source>
</evidence>
<accession>A0A7E4W2G0</accession>
<reference evidence="2" key="1">
    <citation type="journal article" date="2013" name="Genetics">
        <title>The draft genome and transcriptome of Panagrellus redivivus are shaped by the harsh demands of a free-living lifestyle.</title>
        <authorList>
            <person name="Srinivasan J."/>
            <person name="Dillman A.R."/>
            <person name="Macchietto M.G."/>
            <person name="Heikkinen L."/>
            <person name="Lakso M."/>
            <person name="Fracchia K.M."/>
            <person name="Antoshechkin I."/>
            <person name="Mortazavi A."/>
            <person name="Wong G."/>
            <person name="Sternberg P.W."/>
        </authorList>
    </citation>
    <scope>NUCLEOTIDE SEQUENCE [LARGE SCALE GENOMIC DNA]</scope>
    <source>
        <strain evidence="2">MT8872</strain>
    </source>
</reference>
<evidence type="ECO:0000313" key="3">
    <source>
        <dbReference type="WBParaSite" id="Pan_g5662.t1"/>
    </source>
</evidence>
<dbReference type="WBParaSite" id="Pan_g5662.t1">
    <property type="protein sequence ID" value="Pan_g5662.t1"/>
    <property type="gene ID" value="Pan_g5662"/>
</dbReference>
<dbReference type="AlphaFoldDB" id="A0A7E4W2G0"/>
<proteinExistence type="predicted"/>
<feature type="chain" id="PRO_5028968332" evidence="1">
    <location>
        <begin position="19"/>
        <end position="181"/>
    </location>
</feature>
<organism evidence="2 3">
    <name type="scientific">Panagrellus redivivus</name>
    <name type="common">Microworm</name>
    <dbReference type="NCBI Taxonomy" id="6233"/>
    <lineage>
        <taxon>Eukaryota</taxon>
        <taxon>Metazoa</taxon>
        <taxon>Ecdysozoa</taxon>
        <taxon>Nematoda</taxon>
        <taxon>Chromadorea</taxon>
        <taxon>Rhabditida</taxon>
        <taxon>Tylenchina</taxon>
        <taxon>Panagrolaimomorpha</taxon>
        <taxon>Panagrolaimoidea</taxon>
        <taxon>Panagrolaimidae</taxon>
        <taxon>Panagrellus</taxon>
    </lineage>
</organism>
<reference evidence="3" key="2">
    <citation type="submission" date="2020-10" db="UniProtKB">
        <authorList>
            <consortium name="WormBaseParasite"/>
        </authorList>
    </citation>
    <scope>IDENTIFICATION</scope>
</reference>
<keyword evidence="1" id="KW-0732">Signal</keyword>
<name>A0A7E4W2G0_PANRE</name>
<sequence length="181" mass="19976">MESKTILLTLLYLGSVYSDVSIDCDARVVCTEADRIMWISRQKDFNLLSSLSDKTSFYAAGLRKGHNFCTDDSIAFIADNESGTWPMACVWTGNSGNVSCVPAPMPTHSVFEISESEVISKKLAQVRTAAGCHDDDIKEAYETPELYVCRERCFDLGISPLNWLVFDAGLLLSLFALGIPE</sequence>
<dbReference type="Proteomes" id="UP000492821">
    <property type="component" value="Unassembled WGS sequence"/>
</dbReference>
<evidence type="ECO:0000313" key="2">
    <source>
        <dbReference type="Proteomes" id="UP000492821"/>
    </source>
</evidence>
<keyword evidence="2" id="KW-1185">Reference proteome</keyword>
<protein>
    <submittedName>
        <fullName evidence="3">C-type lectin domain-containing protein</fullName>
    </submittedName>
</protein>